<evidence type="ECO:0000256" key="8">
    <source>
        <dbReference type="SAM" id="MobiDB-lite"/>
    </source>
</evidence>
<dbReference type="AlphaFoldDB" id="A0AAD5T7G1"/>
<evidence type="ECO:0000313" key="9">
    <source>
        <dbReference type="EMBL" id="KAJ3134360.1"/>
    </source>
</evidence>
<evidence type="ECO:0000313" key="10">
    <source>
        <dbReference type="Proteomes" id="UP001211907"/>
    </source>
</evidence>
<keyword evidence="5" id="KW-0687">Ribonucleoprotein</keyword>
<dbReference type="Proteomes" id="UP001211907">
    <property type="component" value="Unassembled WGS sequence"/>
</dbReference>
<dbReference type="PANTHER" id="PTHR37799:SF1">
    <property type="entry name" value="SMALL RIBOSOMAL SUBUNIT PROTEIN MS23"/>
    <property type="match status" value="1"/>
</dbReference>
<dbReference type="InterPro" id="IPR016939">
    <property type="entry name" value="Ribosomal_mS23_fun"/>
</dbReference>
<dbReference type="EMBL" id="JADGJH010000193">
    <property type="protein sequence ID" value="KAJ3134360.1"/>
    <property type="molecule type" value="Genomic_DNA"/>
</dbReference>
<reference evidence="9" key="1">
    <citation type="submission" date="2020-05" db="EMBL/GenBank/DDBJ databases">
        <title>Phylogenomic resolution of chytrid fungi.</title>
        <authorList>
            <person name="Stajich J.E."/>
            <person name="Amses K."/>
            <person name="Simmons R."/>
            <person name="Seto K."/>
            <person name="Myers J."/>
            <person name="Bonds A."/>
            <person name="Quandt C.A."/>
            <person name="Barry K."/>
            <person name="Liu P."/>
            <person name="Grigoriev I."/>
            <person name="Longcore J.E."/>
            <person name="James T.Y."/>
        </authorList>
    </citation>
    <scope>NUCLEOTIDE SEQUENCE</scope>
    <source>
        <strain evidence="9">JEL0513</strain>
    </source>
</reference>
<evidence type="ECO:0000256" key="4">
    <source>
        <dbReference type="ARBA" id="ARBA00023128"/>
    </source>
</evidence>
<evidence type="ECO:0000256" key="1">
    <source>
        <dbReference type="ARBA" id="ARBA00004173"/>
    </source>
</evidence>
<dbReference type="PANTHER" id="PTHR37799">
    <property type="entry name" value="37S RIBOSOMAL PROTEIN S25, MITOCHONDRIAL"/>
    <property type="match status" value="1"/>
</dbReference>
<dbReference type="Pfam" id="PF13741">
    <property type="entry name" value="MRP-S25"/>
    <property type="match status" value="1"/>
</dbReference>
<dbReference type="GO" id="GO:0005763">
    <property type="term" value="C:mitochondrial small ribosomal subunit"/>
    <property type="evidence" value="ECO:0007669"/>
    <property type="project" value="InterPro"/>
</dbReference>
<evidence type="ECO:0000256" key="6">
    <source>
        <dbReference type="ARBA" id="ARBA00035137"/>
    </source>
</evidence>
<gene>
    <name evidence="9" type="ORF">HK100_003664</name>
</gene>
<protein>
    <recommendedName>
        <fullName evidence="6">Small ribosomal subunit protein mS23</fullName>
    </recommendedName>
    <alternativeName>
        <fullName evidence="7">37S ribosomal protein S25, mitochondrial</fullName>
    </alternativeName>
</protein>
<feature type="compositionally biased region" description="Basic and acidic residues" evidence="8">
    <location>
        <begin position="302"/>
        <end position="317"/>
    </location>
</feature>
<dbReference type="GO" id="GO:0003735">
    <property type="term" value="F:structural constituent of ribosome"/>
    <property type="evidence" value="ECO:0007669"/>
    <property type="project" value="InterPro"/>
</dbReference>
<evidence type="ECO:0000256" key="5">
    <source>
        <dbReference type="ARBA" id="ARBA00023274"/>
    </source>
</evidence>
<feature type="region of interest" description="Disordered" evidence="8">
    <location>
        <begin position="284"/>
        <end position="317"/>
    </location>
</feature>
<organism evidence="9 10">
    <name type="scientific">Physocladia obscura</name>
    <dbReference type="NCBI Taxonomy" id="109957"/>
    <lineage>
        <taxon>Eukaryota</taxon>
        <taxon>Fungi</taxon>
        <taxon>Fungi incertae sedis</taxon>
        <taxon>Chytridiomycota</taxon>
        <taxon>Chytridiomycota incertae sedis</taxon>
        <taxon>Chytridiomycetes</taxon>
        <taxon>Chytridiales</taxon>
        <taxon>Chytriomycetaceae</taxon>
        <taxon>Physocladia</taxon>
    </lineage>
</organism>
<proteinExistence type="inferred from homology"/>
<accession>A0AAD5T7G1</accession>
<name>A0AAD5T7G1_9FUNG</name>
<evidence type="ECO:0000256" key="2">
    <source>
        <dbReference type="ARBA" id="ARBA00009864"/>
    </source>
</evidence>
<evidence type="ECO:0000256" key="3">
    <source>
        <dbReference type="ARBA" id="ARBA00022980"/>
    </source>
</evidence>
<comment type="similarity">
    <text evidence="2">Belongs to the mitochondrion-specific ribosomal protein mS23 family.</text>
</comment>
<comment type="subcellular location">
    <subcellularLocation>
        <location evidence="1">Mitochondrion</location>
    </subcellularLocation>
</comment>
<sequence length="317" mass="35826">MKIKREPAGLVTFARRRALAAGTFFAQREAPVTQTVAMLATRWIAAVERVPPPPPALNTVVAERAGHFTSNEKKRSSIKNKLKDKPVYTHHSPAIVYPEDALRRTFYQTHPFERLRPVSLTEDGNNEQPAAERIVRAQQTYAREYGLDDTSAYNVALAAFYADRQSAEAQEHARHARKRRDLLLTIRTLSARIDADQGILDRRLAELRRREGDDEDDLPSDNDSDKESDIEADIAAKNSAIAANSALKASLNASLDPRPVSWFRDKELGQLAVSREFLDVLNKERESKRVMQEKMSQFESRNMSRKDDDEAGDGKQK</sequence>
<keyword evidence="3" id="KW-0689">Ribosomal protein</keyword>
<keyword evidence="10" id="KW-1185">Reference proteome</keyword>
<evidence type="ECO:0000256" key="7">
    <source>
        <dbReference type="ARBA" id="ARBA00035421"/>
    </source>
</evidence>
<keyword evidence="4" id="KW-0496">Mitochondrion</keyword>
<comment type="caution">
    <text evidence="9">The sequence shown here is derived from an EMBL/GenBank/DDBJ whole genome shotgun (WGS) entry which is preliminary data.</text>
</comment>